<dbReference type="PATRIC" id="fig|1048260.3.peg.2320"/>
<dbReference type="Proteomes" id="UP000006177">
    <property type="component" value="Chromosome"/>
</dbReference>
<reference evidence="2 3" key="1">
    <citation type="journal article" date="2011" name="J. Microbiol.">
        <title>Complete genome of Leptospirillum ferriphilum ML-04 provides insight into its physiology and environmental adaptation.</title>
        <authorList>
            <person name="Mi S."/>
            <person name="Song J."/>
            <person name="Lin J."/>
            <person name="Che Y."/>
            <person name="Zheng H."/>
            <person name="Lin J."/>
        </authorList>
    </citation>
    <scope>NUCLEOTIDE SEQUENCE [LARGE SCALE GENOMIC DNA]</scope>
    <source>
        <strain evidence="2 3">ML-04</strain>
    </source>
</reference>
<accession>J9ZDY7</accession>
<dbReference type="STRING" id="1048260.LFML04_2126"/>
<evidence type="ECO:0000256" key="1">
    <source>
        <dbReference type="SAM" id="MobiDB-lite"/>
    </source>
</evidence>
<feature type="region of interest" description="Disordered" evidence="1">
    <location>
        <begin position="1"/>
        <end position="48"/>
    </location>
</feature>
<sequence length="48" mass="5383">MGKHGSVAPEKWHDAGTDEVFGDSTEIPRIQSEGSPRESVQNFRRRSI</sequence>
<organism evidence="2 3">
    <name type="scientific">Leptospirillum ferriphilum (strain ML-04)</name>
    <dbReference type="NCBI Taxonomy" id="1048260"/>
    <lineage>
        <taxon>Bacteria</taxon>
        <taxon>Pseudomonadati</taxon>
        <taxon>Nitrospirota</taxon>
        <taxon>Nitrospiria</taxon>
        <taxon>Nitrospirales</taxon>
        <taxon>Nitrospiraceae</taxon>
        <taxon>Leptospirillum</taxon>
    </lineage>
</organism>
<name>J9ZDY7_LEPFM</name>
<evidence type="ECO:0000313" key="3">
    <source>
        <dbReference type="Proteomes" id="UP000006177"/>
    </source>
</evidence>
<dbReference type="HOGENOM" id="CLU_3154394_0_0_0"/>
<evidence type="ECO:0000313" key="2">
    <source>
        <dbReference type="EMBL" id="AFS54321.1"/>
    </source>
</evidence>
<dbReference type="AlphaFoldDB" id="J9ZDY7"/>
<dbReference type="EMBL" id="CP002919">
    <property type="protein sequence ID" value="AFS54321.1"/>
    <property type="molecule type" value="Genomic_DNA"/>
</dbReference>
<proteinExistence type="predicted"/>
<feature type="compositionally biased region" description="Polar residues" evidence="1">
    <location>
        <begin position="32"/>
        <end position="42"/>
    </location>
</feature>
<dbReference type="KEGG" id="lfi:LFML04_2126"/>
<gene>
    <name evidence="2" type="ordered locus">LFML04_2126</name>
</gene>
<protein>
    <submittedName>
        <fullName evidence="2">Uncharacterized protein</fullName>
    </submittedName>
</protein>